<dbReference type="Proteomes" id="UP000811609">
    <property type="component" value="Chromosome 13"/>
</dbReference>
<comment type="caution">
    <text evidence="1">The sequence shown here is derived from an EMBL/GenBank/DDBJ whole genome shotgun (WGS) entry which is preliminary data.</text>
</comment>
<evidence type="ECO:0000313" key="2">
    <source>
        <dbReference type="Proteomes" id="UP000811609"/>
    </source>
</evidence>
<gene>
    <name evidence="1" type="ORF">CIPAW_13G098400</name>
</gene>
<organism evidence="1 2">
    <name type="scientific">Carya illinoinensis</name>
    <name type="common">Pecan</name>
    <dbReference type="NCBI Taxonomy" id="32201"/>
    <lineage>
        <taxon>Eukaryota</taxon>
        <taxon>Viridiplantae</taxon>
        <taxon>Streptophyta</taxon>
        <taxon>Embryophyta</taxon>
        <taxon>Tracheophyta</taxon>
        <taxon>Spermatophyta</taxon>
        <taxon>Magnoliopsida</taxon>
        <taxon>eudicotyledons</taxon>
        <taxon>Gunneridae</taxon>
        <taxon>Pentapetalae</taxon>
        <taxon>rosids</taxon>
        <taxon>fabids</taxon>
        <taxon>Fagales</taxon>
        <taxon>Juglandaceae</taxon>
        <taxon>Carya</taxon>
    </lineage>
</organism>
<reference evidence="1" key="1">
    <citation type="submission" date="2020-12" db="EMBL/GenBank/DDBJ databases">
        <title>WGS assembly of Carya illinoinensis cv. Pawnee.</title>
        <authorList>
            <person name="Platts A."/>
            <person name="Shu S."/>
            <person name="Wright S."/>
            <person name="Barry K."/>
            <person name="Edger P."/>
            <person name="Pires J.C."/>
            <person name="Schmutz J."/>
        </authorList>
    </citation>
    <scope>NUCLEOTIDE SEQUENCE</scope>
    <source>
        <tissue evidence="1">Leaf</tissue>
    </source>
</reference>
<dbReference type="EMBL" id="CM031821">
    <property type="protein sequence ID" value="KAG6631542.1"/>
    <property type="molecule type" value="Genomic_DNA"/>
</dbReference>
<sequence length="127" mass="14251">MSPEAYREGKGQSFYFGGGSVRRGSRLTTRERGSFGAGLGITCGGTHGGYGRRCMVGTRKPWRQRHHPRVRRMLVGWRSEVATLCDGGCAECATVKTGVGWWQNRAKWVEKPMQFVCEECSIFDKEE</sequence>
<dbReference type="AlphaFoldDB" id="A0A8T1NPS5"/>
<protein>
    <submittedName>
        <fullName evidence="1">Uncharacterized protein</fullName>
    </submittedName>
</protein>
<evidence type="ECO:0000313" key="1">
    <source>
        <dbReference type="EMBL" id="KAG6631542.1"/>
    </source>
</evidence>
<accession>A0A8T1NPS5</accession>
<keyword evidence="2" id="KW-1185">Reference proteome</keyword>
<proteinExistence type="predicted"/>
<name>A0A8T1NPS5_CARIL</name>